<feature type="chain" id="PRO_5020469162" evidence="1">
    <location>
        <begin position="22"/>
        <end position="236"/>
    </location>
</feature>
<name>A0A4Q1DBM4_9BACT</name>
<reference evidence="2 3" key="1">
    <citation type="submission" date="2019-01" db="EMBL/GenBank/DDBJ databases">
        <title>Filimonas sp. strain TTM-71.</title>
        <authorList>
            <person name="Chen W.-M."/>
        </authorList>
    </citation>
    <scope>NUCLEOTIDE SEQUENCE [LARGE SCALE GENOMIC DNA]</scope>
    <source>
        <strain evidence="2 3">TTM-71</strain>
    </source>
</reference>
<dbReference type="Proteomes" id="UP000290545">
    <property type="component" value="Unassembled WGS sequence"/>
</dbReference>
<comment type="caution">
    <text evidence="2">The sequence shown here is derived from an EMBL/GenBank/DDBJ whole genome shotgun (WGS) entry which is preliminary data.</text>
</comment>
<dbReference type="AlphaFoldDB" id="A0A4Q1DBM4"/>
<keyword evidence="3" id="KW-1185">Reference proteome</keyword>
<organism evidence="2 3">
    <name type="scientific">Filimonas effusa</name>
    <dbReference type="NCBI Taxonomy" id="2508721"/>
    <lineage>
        <taxon>Bacteria</taxon>
        <taxon>Pseudomonadati</taxon>
        <taxon>Bacteroidota</taxon>
        <taxon>Chitinophagia</taxon>
        <taxon>Chitinophagales</taxon>
        <taxon>Chitinophagaceae</taxon>
        <taxon>Filimonas</taxon>
    </lineage>
</organism>
<keyword evidence="1" id="KW-0732">Signal</keyword>
<sequence>MKHAMALILLSLVITAAPAWSQDTATNGHVRVGLYNGAVTDTAEWGKRLYFGGAAENNDSLWMTRYNVARDRSEVRVCVGNDYPSAKDKFIVGCDYDATGRNILVVQADGKVGVNTSTLTEALNVNGYVYATQAKIILTGWADHVFDSSYHLRSVSELAGFIAHNGHLPEMPSAVTIDTNGINTAEISKLRQLKIEELFLYLIAQQKRKQELLQLLVKQQQQLAALKAYHRQRLVK</sequence>
<gene>
    <name evidence="2" type="ORF">ESB13_08615</name>
</gene>
<feature type="signal peptide" evidence="1">
    <location>
        <begin position="1"/>
        <end position="21"/>
    </location>
</feature>
<dbReference type="RefSeq" id="WP_129002591.1">
    <property type="nucleotide sequence ID" value="NZ_SDHZ01000001.1"/>
</dbReference>
<dbReference type="OrthoDB" id="743457at2"/>
<proteinExistence type="predicted"/>
<accession>A0A4Q1DBM4</accession>
<evidence type="ECO:0000313" key="2">
    <source>
        <dbReference type="EMBL" id="RXK86842.1"/>
    </source>
</evidence>
<evidence type="ECO:0000313" key="3">
    <source>
        <dbReference type="Proteomes" id="UP000290545"/>
    </source>
</evidence>
<dbReference type="EMBL" id="SDHZ01000001">
    <property type="protein sequence ID" value="RXK86842.1"/>
    <property type="molecule type" value="Genomic_DNA"/>
</dbReference>
<evidence type="ECO:0000256" key="1">
    <source>
        <dbReference type="SAM" id="SignalP"/>
    </source>
</evidence>
<protein>
    <submittedName>
        <fullName evidence="2">Uncharacterized protein</fullName>
    </submittedName>
</protein>